<evidence type="ECO:0000256" key="2">
    <source>
        <dbReference type="ARBA" id="ARBA00022475"/>
    </source>
</evidence>
<reference evidence="12" key="1">
    <citation type="submission" date="2019-07" db="EMBL/GenBank/DDBJ databases">
        <title>Arthrobacter KR32 sp. nov., isolated from mountain cheese made of cows milk.</title>
        <authorList>
            <person name="Flegler A."/>
        </authorList>
    </citation>
    <scope>NUCLEOTIDE SEQUENCE [LARGE SCALE GENOMIC DNA]</scope>
    <source>
        <strain evidence="12">KR32</strain>
    </source>
</reference>
<keyword evidence="4 11" id="KW-0808">Transferase</keyword>
<dbReference type="Pfam" id="PF00535">
    <property type="entry name" value="Glycos_transf_2"/>
    <property type="match status" value="1"/>
</dbReference>
<dbReference type="Gene3D" id="3.90.550.10">
    <property type="entry name" value="Spore Coat Polysaccharide Biosynthesis Protein SpsA, Chain A"/>
    <property type="match status" value="1"/>
</dbReference>
<proteinExistence type="inferred from homology"/>
<dbReference type="InterPro" id="IPR001173">
    <property type="entry name" value="Glyco_trans_2-like"/>
</dbReference>
<keyword evidence="3" id="KW-0328">Glycosyltransferase</keyword>
<comment type="similarity">
    <text evidence="8">Belongs to the glycosyltransferase 2 family. CrtQ subfamily.</text>
</comment>
<keyword evidence="12" id="KW-1185">Reference proteome</keyword>
<dbReference type="PANTHER" id="PTHR43646:SF2">
    <property type="entry name" value="GLYCOSYLTRANSFERASE 2-LIKE DOMAIN-CONTAINING PROTEIN"/>
    <property type="match status" value="1"/>
</dbReference>
<comment type="pathway">
    <text evidence="7">Carotenoid biosynthesis; staphyloxanthin biosynthesis; staphyloxanthin from farnesyl diphosphate: step 4/5.</text>
</comment>
<comment type="subcellular location">
    <subcellularLocation>
        <location evidence="1">Cell membrane</location>
    </subcellularLocation>
</comment>
<feature type="domain" description="Glycosyltransferase 2-like" evidence="10">
    <location>
        <begin position="7"/>
        <end position="132"/>
    </location>
</feature>
<organism evidence="11 12">
    <name type="scientific">Arthrobacter bussei</name>
    <dbReference type="NCBI Taxonomy" id="2594179"/>
    <lineage>
        <taxon>Bacteria</taxon>
        <taxon>Bacillati</taxon>
        <taxon>Actinomycetota</taxon>
        <taxon>Actinomycetes</taxon>
        <taxon>Micrococcales</taxon>
        <taxon>Micrococcaceae</taxon>
        <taxon>Arthrobacter</taxon>
    </lineage>
</organism>
<evidence type="ECO:0000256" key="9">
    <source>
        <dbReference type="ARBA" id="ARBA00040345"/>
    </source>
</evidence>
<dbReference type="AlphaFoldDB" id="A0A7X1TP46"/>
<keyword evidence="2" id="KW-1003">Cell membrane</keyword>
<evidence type="ECO:0000256" key="6">
    <source>
        <dbReference type="ARBA" id="ARBA00037281"/>
    </source>
</evidence>
<evidence type="ECO:0000256" key="8">
    <source>
        <dbReference type="ARBA" id="ARBA00038120"/>
    </source>
</evidence>
<gene>
    <name evidence="11" type="ORF">FNH21_10895</name>
</gene>
<dbReference type="GO" id="GO:0005886">
    <property type="term" value="C:plasma membrane"/>
    <property type="evidence" value="ECO:0007669"/>
    <property type="project" value="UniProtKB-SubCell"/>
</dbReference>
<dbReference type="EMBL" id="VJXX01000003">
    <property type="protein sequence ID" value="MPY11216.1"/>
    <property type="molecule type" value="Genomic_DNA"/>
</dbReference>
<accession>A0A7X1TP46</accession>
<protein>
    <recommendedName>
        <fullName evidence="9">4,4'-diaponeurosporenoate glycosyltransferase</fullName>
    </recommendedName>
</protein>
<evidence type="ECO:0000256" key="1">
    <source>
        <dbReference type="ARBA" id="ARBA00004236"/>
    </source>
</evidence>
<evidence type="ECO:0000256" key="3">
    <source>
        <dbReference type="ARBA" id="ARBA00022676"/>
    </source>
</evidence>
<sequence length="231" mass="24739">MPGHVAVVVPARDEEEWLPACLAAIDAARIHLLRTVPRVLVSVTVVLDRCTDRSEAAARSMPGVSVISGNFGSVGAARDAGVRFALARSRSLPQRTWVANTDADTLVPRDWLVSHHRLASTHDVVLGTVRPTLTADNAERFQLWSAAYMPDDGHHHIHGANLGVRGSTYEDIGGFGPLAQDEDVDLVHRAREAGARWTASGALRVTTSSRTVGRVPAGFSTYLEALGVRAG</sequence>
<keyword evidence="5" id="KW-0472">Membrane</keyword>
<evidence type="ECO:0000256" key="5">
    <source>
        <dbReference type="ARBA" id="ARBA00023136"/>
    </source>
</evidence>
<evidence type="ECO:0000259" key="10">
    <source>
        <dbReference type="Pfam" id="PF00535"/>
    </source>
</evidence>
<name>A0A7X1TP46_9MICC</name>
<dbReference type="SUPFAM" id="SSF53448">
    <property type="entry name" value="Nucleotide-diphospho-sugar transferases"/>
    <property type="match status" value="1"/>
</dbReference>
<evidence type="ECO:0000256" key="4">
    <source>
        <dbReference type="ARBA" id="ARBA00022679"/>
    </source>
</evidence>
<comment type="caution">
    <text evidence="11">The sequence shown here is derived from an EMBL/GenBank/DDBJ whole genome shotgun (WGS) entry which is preliminary data.</text>
</comment>
<evidence type="ECO:0000256" key="7">
    <source>
        <dbReference type="ARBA" id="ARBA00037904"/>
    </source>
</evidence>
<dbReference type="GO" id="GO:0016757">
    <property type="term" value="F:glycosyltransferase activity"/>
    <property type="evidence" value="ECO:0007669"/>
    <property type="project" value="UniProtKB-KW"/>
</dbReference>
<dbReference type="InterPro" id="IPR029044">
    <property type="entry name" value="Nucleotide-diphossugar_trans"/>
</dbReference>
<dbReference type="Proteomes" id="UP000326464">
    <property type="component" value="Unassembled WGS sequence"/>
</dbReference>
<evidence type="ECO:0000313" key="11">
    <source>
        <dbReference type="EMBL" id="MPY11216.1"/>
    </source>
</evidence>
<comment type="function">
    <text evidence="6">Catalyzes the glycosylation of 4,4'-diaponeurosporenoate, i.e. the esterification of glucose at the C1'' position with the carboxyl group of 4,4'-diaponeurosporenic acid, to form glycosyl-4,4'-diaponeurosporenoate. This is a step in the biosynthesis of staphyloxanthin, an orange pigment present in most staphylococci strains.</text>
</comment>
<evidence type="ECO:0000313" key="12">
    <source>
        <dbReference type="Proteomes" id="UP000326464"/>
    </source>
</evidence>
<dbReference type="PANTHER" id="PTHR43646">
    <property type="entry name" value="GLYCOSYLTRANSFERASE"/>
    <property type="match status" value="1"/>
</dbReference>